<dbReference type="Proteomes" id="UP001338582">
    <property type="component" value="Chromosome 4"/>
</dbReference>
<evidence type="ECO:0000256" key="1">
    <source>
        <dbReference type="ARBA" id="ARBA00009856"/>
    </source>
</evidence>
<dbReference type="AlphaFoldDB" id="A0AAX4HDW1"/>
<evidence type="ECO:0000313" key="3">
    <source>
        <dbReference type="EMBL" id="WPK25905.1"/>
    </source>
</evidence>
<dbReference type="KEGG" id="asau:88174305"/>
<dbReference type="Pfam" id="PF07985">
    <property type="entry name" value="SRR1"/>
    <property type="match status" value="1"/>
</dbReference>
<dbReference type="EMBL" id="CP138897">
    <property type="protein sequence ID" value="WPK25905.1"/>
    <property type="molecule type" value="Genomic_DNA"/>
</dbReference>
<protein>
    <recommendedName>
        <fullName evidence="2">SRR1-like domain-containing protein</fullName>
    </recommendedName>
</protein>
<organism evidence="3 4">
    <name type="scientific">Australozyma saopauloensis</name>
    <dbReference type="NCBI Taxonomy" id="291208"/>
    <lineage>
        <taxon>Eukaryota</taxon>
        <taxon>Fungi</taxon>
        <taxon>Dikarya</taxon>
        <taxon>Ascomycota</taxon>
        <taxon>Saccharomycotina</taxon>
        <taxon>Pichiomycetes</taxon>
        <taxon>Metschnikowiaceae</taxon>
        <taxon>Australozyma</taxon>
    </lineage>
</organism>
<evidence type="ECO:0000259" key="2">
    <source>
        <dbReference type="Pfam" id="PF07985"/>
    </source>
</evidence>
<accession>A0AAX4HDW1</accession>
<dbReference type="GO" id="GO:0005737">
    <property type="term" value="C:cytoplasm"/>
    <property type="evidence" value="ECO:0007669"/>
    <property type="project" value="TreeGrafter"/>
</dbReference>
<sequence length="262" mass="29913">MTDHLSESHKRTEQKLLQYKKCLRDSSFYKLIHDSLAHAPFKHVRCLALGSPTDEFQALYQLALLHLLIEDYKISPENVSFHDPAFTQDDVEYLSVAHGHLVEESCDWDSGATLYYMPHSPRSLTETIMNEKNVCWILGNDLTVTMGTLSAVKFLQECPTLATAVHINEKDQPRKAPEDGFTPVIKKKRKGRANKLVYVETELDYKVDSVYFEKVIITPLKCPKDSPWRLSFSDLAFNELQLKTNTTEEAASQELSQEKSST</sequence>
<dbReference type="InterPro" id="IPR012942">
    <property type="entry name" value="SRR1-like"/>
</dbReference>
<evidence type="ECO:0000313" key="4">
    <source>
        <dbReference type="Proteomes" id="UP001338582"/>
    </source>
</evidence>
<proteinExistence type="inferred from homology"/>
<dbReference type="InterPro" id="IPR040044">
    <property type="entry name" value="SRR1L"/>
</dbReference>
<dbReference type="PANTHER" id="PTHR28626:SF3">
    <property type="entry name" value="SRR1-LIKE PROTEIN"/>
    <property type="match status" value="1"/>
</dbReference>
<comment type="similarity">
    <text evidence="1">Belongs to the SRR1 family.</text>
</comment>
<dbReference type="GeneID" id="88174305"/>
<dbReference type="PANTHER" id="PTHR28626">
    <property type="entry name" value="SRR1-LIKE PROTEIN"/>
    <property type="match status" value="1"/>
</dbReference>
<dbReference type="GO" id="GO:0005634">
    <property type="term" value="C:nucleus"/>
    <property type="evidence" value="ECO:0007669"/>
    <property type="project" value="TreeGrafter"/>
</dbReference>
<reference evidence="3 4" key="1">
    <citation type="submission" date="2023-10" db="EMBL/GenBank/DDBJ databases">
        <title>Draft Genome Sequence of Candida saopaulonensis from a very Premature Infant with Sepsis.</title>
        <authorList>
            <person name="Ning Y."/>
            <person name="Dai R."/>
            <person name="Xiao M."/>
            <person name="Xu Y."/>
            <person name="Yan Q."/>
            <person name="Zhang L."/>
        </authorList>
    </citation>
    <scope>NUCLEOTIDE SEQUENCE [LARGE SCALE GENOMIC DNA]</scope>
    <source>
        <strain evidence="3 4">19XY460</strain>
    </source>
</reference>
<dbReference type="RefSeq" id="XP_062878287.1">
    <property type="nucleotide sequence ID" value="XM_063022217.1"/>
</dbReference>
<keyword evidence="4" id="KW-1185">Reference proteome</keyword>
<feature type="domain" description="SRR1-like" evidence="2">
    <location>
        <begin position="35"/>
        <end position="237"/>
    </location>
</feature>
<name>A0AAX4HDW1_9ASCO</name>
<gene>
    <name evidence="3" type="ORF">PUMCH_003241</name>
</gene>